<feature type="region of interest" description="Disordered" evidence="1">
    <location>
        <begin position="54"/>
        <end position="73"/>
    </location>
</feature>
<evidence type="ECO:0000313" key="2">
    <source>
        <dbReference type="EMBL" id="KMQ81891.1"/>
    </source>
</evidence>
<sequence>MTQSIASLSQRNFPLFPRPTNAFSSYFYRFPVVKDHHQVAETLVEQTGTPKFSFSNNFRFQNSQDRQDSKEYT</sequence>
<feature type="compositionally biased region" description="Low complexity" evidence="1">
    <location>
        <begin position="54"/>
        <end position="64"/>
    </location>
</feature>
<organism evidence="2 3">
    <name type="scientific">Lasius niger</name>
    <name type="common">Black garden ant</name>
    <dbReference type="NCBI Taxonomy" id="67767"/>
    <lineage>
        <taxon>Eukaryota</taxon>
        <taxon>Metazoa</taxon>
        <taxon>Ecdysozoa</taxon>
        <taxon>Arthropoda</taxon>
        <taxon>Hexapoda</taxon>
        <taxon>Insecta</taxon>
        <taxon>Pterygota</taxon>
        <taxon>Neoptera</taxon>
        <taxon>Endopterygota</taxon>
        <taxon>Hymenoptera</taxon>
        <taxon>Apocrita</taxon>
        <taxon>Aculeata</taxon>
        <taxon>Formicoidea</taxon>
        <taxon>Formicidae</taxon>
        <taxon>Formicinae</taxon>
        <taxon>Lasius</taxon>
        <taxon>Lasius</taxon>
    </lineage>
</organism>
<name>A0A0J7JVL7_LASNI</name>
<dbReference type="PaxDb" id="67767-A0A0J7JVL7"/>
<reference evidence="2 3" key="1">
    <citation type="submission" date="2015-04" db="EMBL/GenBank/DDBJ databases">
        <title>Lasius niger genome sequencing.</title>
        <authorList>
            <person name="Konorov E.A."/>
            <person name="Nikitin M.A."/>
            <person name="Kirill M.V."/>
            <person name="Chang P."/>
        </authorList>
    </citation>
    <scope>NUCLEOTIDE SEQUENCE [LARGE SCALE GENOMIC DNA]</scope>
    <source>
        <tissue evidence="2">Whole</tissue>
    </source>
</reference>
<dbReference type="EMBL" id="LBMM01030527">
    <property type="protein sequence ID" value="KMQ81891.1"/>
    <property type="molecule type" value="Genomic_DNA"/>
</dbReference>
<evidence type="ECO:0000256" key="1">
    <source>
        <dbReference type="SAM" id="MobiDB-lite"/>
    </source>
</evidence>
<proteinExistence type="predicted"/>
<dbReference type="AlphaFoldDB" id="A0A0J7JVL7"/>
<dbReference type="Proteomes" id="UP000036403">
    <property type="component" value="Unassembled WGS sequence"/>
</dbReference>
<comment type="caution">
    <text evidence="2">The sequence shown here is derived from an EMBL/GenBank/DDBJ whole genome shotgun (WGS) entry which is preliminary data.</text>
</comment>
<feature type="non-terminal residue" evidence="2">
    <location>
        <position position="73"/>
    </location>
</feature>
<evidence type="ECO:0000313" key="3">
    <source>
        <dbReference type="Proteomes" id="UP000036403"/>
    </source>
</evidence>
<gene>
    <name evidence="2" type="ORF">RF55_24851</name>
</gene>
<keyword evidence="3" id="KW-1185">Reference proteome</keyword>
<protein>
    <submittedName>
        <fullName evidence="2">Uncharacterized protein</fullName>
    </submittedName>
</protein>
<accession>A0A0J7JVL7</accession>